<evidence type="ECO:0000256" key="2">
    <source>
        <dbReference type="ARBA" id="ARBA00008017"/>
    </source>
</evidence>
<accession>A0A127QPV7</accession>
<dbReference type="PANTHER" id="PTHR30221:SF1">
    <property type="entry name" value="SMALL-CONDUCTANCE MECHANOSENSITIVE CHANNEL"/>
    <property type="match status" value="1"/>
</dbReference>
<keyword evidence="6 7" id="KW-0472">Membrane</keyword>
<evidence type="ECO:0000256" key="7">
    <source>
        <dbReference type="RuleBase" id="RU369025"/>
    </source>
</evidence>
<dbReference type="PANTHER" id="PTHR30221">
    <property type="entry name" value="SMALL-CONDUCTANCE MECHANOSENSITIVE CHANNEL"/>
    <property type="match status" value="1"/>
</dbReference>
<dbReference type="InterPro" id="IPR006685">
    <property type="entry name" value="MscS_channel_2nd"/>
</dbReference>
<dbReference type="InterPro" id="IPR049278">
    <property type="entry name" value="MS_channel_C"/>
</dbReference>
<dbReference type="InterPro" id="IPR008910">
    <property type="entry name" value="MSC_TM_helix"/>
</dbReference>
<keyword evidence="7" id="KW-0407">Ion channel</keyword>
<keyword evidence="7" id="KW-0406">Ion transport</keyword>
<dbReference type="GO" id="GO:0008381">
    <property type="term" value="F:mechanosensitive monoatomic ion channel activity"/>
    <property type="evidence" value="ECO:0007669"/>
    <property type="project" value="InterPro"/>
</dbReference>
<feature type="transmembrane region" description="Helical" evidence="7">
    <location>
        <begin position="91"/>
        <end position="111"/>
    </location>
</feature>
<dbReference type="InterPro" id="IPR011066">
    <property type="entry name" value="MscS_channel_C_sf"/>
</dbReference>
<gene>
    <name evidence="11" type="ORF">CAter282_4463</name>
</gene>
<sequence>MNILAVNQLSSIWNFLLESSLHYGLNAVLAIFTLLVGWWLSSRFANALDRVMIRADLDATLRPVLRSVLLWLVRLITLVAVLGQFGVQTASIVAILGAAGLAIGLALQGTLQNIAAGMMLLFLRPFQVGEYVGNGTVEGTVDEIGLFVTKLTKADGICLFVPNNQLWNSALTNYSRHASRRMDIPVGISYHDDPVVAINALQKLLLADSRILSTPAPFVVVTDHAESAVMLNIRAWASTSDYWAVRWSLAQQLKSTLAAVNCSIPYPVREVHITHEVGAKSVVGQA</sequence>
<comment type="caution">
    <text evidence="7">Lacks conserved residue(s) required for the propagation of feature annotation.</text>
</comment>
<comment type="subcellular location">
    <subcellularLocation>
        <location evidence="7">Cell inner membrane</location>
        <topology evidence="7">Multi-pass membrane protein</topology>
    </subcellularLocation>
    <subcellularLocation>
        <location evidence="1">Cell membrane</location>
        <topology evidence="1">Multi-pass membrane protein</topology>
    </subcellularLocation>
</comment>
<dbReference type="Pfam" id="PF21082">
    <property type="entry name" value="MS_channel_3rd"/>
    <property type="match status" value="1"/>
</dbReference>
<evidence type="ECO:0000259" key="8">
    <source>
        <dbReference type="Pfam" id="PF00924"/>
    </source>
</evidence>
<feature type="transmembrane region" description="Helical" evidence="7">
    <location>
        <begin position="20"/>
        <end position="42"/>
    </location>
</feature>
<dbReference type="AlphaFoldDB" id="A0A127QPV7"/>
<evidence type="ECO:0000256" key="4">
    <source>
        <dbReference type="ARBA" id="ARBA00022692"/>
    </source>
</evidence>
<dbReference type="Gene3D" id="3.30.70.100">
    <property type="match status" value="1"/>
</dbReference>
<dbReference type="SUPFAM" id="SSF50182">
    <property type="entry name" value="Sm-like ribonucleoproteins"/>
    <property type="match status" value="1"/>
</dbReference>
<evidence type="ECO:0000256" key="3">
    <source>
        <dbReference type="ARBA" id="ARBA00022475"/>
    </source>
</evidence>
<comment type="function">
    <text evidence="7">Mechanosensitive channel that participates in the regulation of osmotic pressure changes within the cell, opening in response to stretch forces in the membrane lipid bilayer, without the need for other proteins. Contributes to normal resistance to hypoosmotic shock. Forms an ion channel of 1.0 nanosiemens conductance with a slight preference for anions.</text>
</comment>
<keyword evidence="7" id="KW-0813">Transport</keyword>
<dbReference type="InterPro" id="IPR045275">
    <property type="entry name" value="MscS_archaea/bacteria_type"/>
</dbReference>
<dbReference type="InterPro" id="IPR010920">
    <property type="entry name" value="LSM_dom_sf"/>
</dbReference>
<name>A0A127QPV7_9BURK</name>
<evidence type="ECO:0000256" key="5">
    <source>
        <dbReference type="ARBA" id="ARBA00022989"/>
    </source>
</evidence>
<organism evidence="11 12">
    <name type="scientific">Collimonas arenae</name>
    <dbReference type="NCBI Taxonomy" id="279058"/>
    <lineage>
        <taxon>Bacteria</taxon>
        <taxon>Pseudomonadati</taxon>
        <taxon>Pseudomonadota</taxon>
        <taxon>Betaproteobacteria</taxon>
        <taxon>Burkholderiales</taxon>
        <taxon>Oxalobacteraceae</taxon>
        <taxon>Collimonas</taxon>
    </lineage>
</organism>
<dbReference type="InterPro" id="IPR049142">
    <property type="entry name" value="MS_channel_1st"/>
</dbReference>
<evidence type="ECO:0000259" key="10">
    <source>
        <dbReference type="Pfam" id="PF21088"/>
    </source>
</evidence>
<keyword evidence="7" id="KW-0997">Cell inner membrane</keyword>
<feature type="domain" description="Mechanosensitive ion channel MscS C-terminal" evidence="9">
    <location>
        <begin position="184"/>
        <end position="258"/>
    </location>
</feature>
<comment type="similarity">
    <text evidence="2 7">Belongs to the MscS (TC 1.A.23) family.</text>
</comment>
<dbReference type="GO" id="GO:0005886">
    <property type="term" value="C:plasma membrane"/>
    <property type="evidence" value="ECO:0007669"/>
    <property type="project" value="UniProtKB-SubCell"/>
</dbReference>
<dbReference type="SUPFAM" id="SSF82861">
    <property type="entry name" value="Mechanosensitive channel protein MscS (YggB), transmembrane region"/>
    <property type="match status" value="1"/>
</dbReference>
<dbReference type="EMBL" id="CP013235">
    <property type="protein sequence ID" value="AMP12123.1"/>
    <property type="molecule type" value="Genomic_DNA"/>
</dbReference>
<evidence type="ECO:0000259" key="9">
    <source>
        <dbReference type="Pfam" id="PF21082"/>
    </source>
</evidence>
<keyword evidence="12" id="KW-1185">Reference proteome</keyword>
<dbReference type="Proteomes" id="UP000071778">
    <property type="component" value="Chromosome"/>
</dbReference>
<dbReference type="Pfam" id="PF05552">
    <property type="entry name" value="MS_channel_1st_1"/>
    <property type="match status" value="1"/>
</dbReference>
<reference evidence="11 12" key="1">
    <citation type="submission" date="2015-11" db="EMBL/GenBank/DDBJ databases">
        <title>Exploring the genomic traits of fungus-feeding bacterial genus Collimonas.</title>
        <authorList>
            <person name="Song C."/>
            <person name="Schmidt R."/>
            <person name="de Jager V."/>
            <person name="Krzyzanowska D."/>
            <person name="Jongedijk E."/>
            <person name="Cankar K."/>
            <person name="Beekwilder J."/>
            <person name="van Veen A."/>
            <person name="de Boer W."/>
            <person name="van Veen J.A."/>
            <person name="Garbeva P."/>
        </authorList>
    </citation>
    <scope>NUCLEOTIDE SEQUENCE [LARGE SCALE GENOMIC DNA]</scope>
    <source>
        <strain evidence="11 12">Ter282</strain>
    </source>
</reference>
<dbReference type="RefSeq" id="WP_061537486.1">
    <property type="nucleotide sequence ID" value="NZ_CP013235.1"/>
</dbReference>
<feature type="domain" description="Mechanosensitive ion channel transmembrane helices 2/3" evidence="10">
    <location>
        <begin position="75"/>
        <end position="108"/>
    </location>
</feature>
<proteinExistence type="inferred from homology"/>
<feature type="domain" description="Mechanosensitive ion channel MscS" evidence="8">
    <location>
        <begin position="110"/>
        <end position="176"/>
    </location>
</feature>
<dbReference type="Gene3D" id="1.10.287.1260">
    <property type="match status" value="1"/>
</dbReference>
<evidence type="ECO:0000256" key="6">
    <source>
        <dbReference type="ARBA" id="ARBA00023136"/>
    </source>
</evidence>
<dbReference type="PATRIC" id="fig|279058.18.peg.4399"/>
<evidence type="ECO:0000256" key="1">
    <source>
        <dbReference type="ARBA" id="ARBA00004651"/>
    </source>
</evidence>
<comment type="subunit">
    <text evidence="7">Homoheptamer.</text>
</comment>
<dbReference type="InterPro" id="IPR023408">
    <property type="entry name" value="MscS_beta-dom_sf"/>
</dbReference>
<dbReference type="Pfam" id="PF00924">
    <property type="entry name" value="MS_channel_2nd"/>
    <property type="match status" value="1"/>
</dbReference>
<protein>
    <recommendedName>
        <fullName evidence="7">Small-conductance mechanosensitive channel</fullName>
    </recommendedName>
</protein>
<feature type="transmembrane region" description="Helical" evidence="7">
    <location>
        <begin position="63"/>
        <end position="85"/>
    </location>
</feature>
<dbReference type="InterPro" id="IPR011014">
    <property type="entry name" value="MscS_channel_TM-2"/>
</dbReference>
<keyword evidence="4 7" id="KW-0812">Transmembrane</keyword>
<keyword evidence="3" id="KW-1003">Cell membrane</keyword>
<evidence type="ECO:0000313" key="11">
    <source>
        <dbReference type="EMBL" id="AMP12123.1"/>
    </source>
</evidence>
<dbReference type="Pfam" id="PF21088">
    <property type="entry name" value="MS_channel_1st"/>
    <property type="match status" value="1"/>
</dbReference>
<evidence type="ECO:0000313" key="12">
    <source>
        <dbReference type="Proteomes" id="UP000071778"/>
    </source>
</evidence>
<dbReference type="Gene3D" id="2.30.30.60">
    <property type="match status" value="1"/>
</dbReference>
<keyword evidence="5 7" id="KW-1133">Transmembrane helix</keyword>
<dbReference type="SUPFAM" id="SSF82689">
    <property type="entry name" value="Mechanosensitive channel protein MscS (YggB), C-terminal domain"/>
    <property type="match status" value="1"/>
</dbReference>